<dbReference type="InterPro" id="IPR011605">
    <property type="entry name" value="NusB_fam"/>
</dbReference>
<evidence type="ECO:0000259" key="7">
    <source>
        <dbReference type="Pfam" id="PF01029"/>
    </source>
</evidence>
<keyword evidence="5 6" id="KW-0804">Transcription</keyword>
<dbReference type="GO" id="GO:0031564">
    <property type="term" value="P:transcription antitermination"/>
    <property type="evidence" value="ECO:0007669"/>
    <property type="project" value="UniProtKB-KW"/>
</dbReference>
<evidence type="ECO:0000256" key="3">
    <source>
        <dbReference type="ARBA" id="ARBA00022884"/>
    </source>
</evidence>
<dbReference type="PANTHER" id="PTHR11078:SF3">
    <property type="entry name" value="ANTITERMINATION NUSB DOMAIN-CONTAINING PROTEIN"/>
    <property type="match status" value="1"/>
</dbReference>
<dbReference type="EMBL" id="SJPQ01000001">
    <property type="protein sequence ID" value="TWT89626.1"/>
    <property type="molecule type" value="Genomic_DNA"/>
</dbReference>
<accession>A0A5C5ZQX8</accession>
<dbReference type="Pfam" id="PF01029">
    <property type="entry name" value="NusB"/>
    <property type="match status" value="1"/>
</dbReference>
<comment type="similarity">
    <text evidence="1 6">Belongs to the NusB family.</text>
</comment>
<sequence length="138" mass="15557">MSQRTRAREVALQILFEDEVNSRQTAEELTRFLHGRLNNAAMEDFSLGLILGVRRNQEAIDQRIEEIAANWSLRRMAGTDRNVLRLAAYEILFTETPYRVAINEAVELAKRFGSAQSSSFVNGILDKLPDDKAATSDA</sequence>
<dbReference type="Proteomes" id="UP000315440">
    <property type="component" value="Unassembled WGS sequence"/>
</dbReference>
<dbReference type="InterPro" id="IPR035926">
    <property type="entry name" value="NusB-like_sf"/>
</dbReference>
<dbReference type="NCBIfam" id="TIGR01951">
    <property type="entry name" value="nusB"/>
    <property type="match status" value="1"/>
</dbReference>
<keyword evidence="2 6" id="KW-0889">Transcription antitermination</keyword>
<dbReference type="AlphaFoldDB" id="A0A5C5ZQX8"/>
<dbReference type="PANTHER" id="PTHR11078">
    <property type="entry name" value="N UTILIZATION SUBSTANCE PROTEIN B-RELATED"/>
    <property type="match status" value="1"/>
</dbReference>
<dbReference type="OrthoDB" id="9811381at2"/>
<evidence type="ECO:0000256" key="2">
    <source>
        <dbReference type="ARBA" id="ARBA00022814"/>
    </source>
</evidence>
<evidence type="ECO:0000256" key="6">
    <source>
        <dbReference type="HAMAP-Rule" id="MF_00073"/>
    </source>
</evidence>
<proteinExistence type="inferred from homology"/>
<evidence type="ECO:0000256" key="1">
    <source>
        <dbReference type="ARBA" id="ARBA00005952"/>
    </source>
</evidence>
<name>A0A5C5ZQX8_9BACT</name>
<keyword evidence="9" id="KW-1185">Reference proteome</keyword>
<dbReference type="Gene3D" id="1.10.940.10">
    <property type="entry name" value="NusB-like"/>
    <property type="match status" value="1"/>
</dbReference>
<evidence type="ECO:0000313" key="9">
    <source>
        <dbReference type="Proteomes" id="UP000315440"/>
    </source>
</evidence>
<dbReference type="InterPro" id="IPR006027">
    <property type="entry name" value="NusB_RsmB_TIM44"/>
</dbReference>
<dbReference type="GO" id="GO:0003723">
    <property type="term" value="F:RNA binding"/>
    <property type="evidence" value="ECO:0007669"/>
    <property type="project" value="UniProtKB-UniRule"/>
</dbReference>
<comment type="function">
    <text evidence="6">Involved in transcription antitermination. Required for transcription of ribosomal RNA (rRNA) genes. Binds specifically to the boxA antiterminator sequence of the ribosomal RNA (rrn) operons.</text>
</comment>
<dbReference type="GO" id="GO:0005829">
    <property type="term" value="C:cytosol"/>
    <property type="evidence" value="ECO:0007669"/>
    <property type="project" value="TreeGrafter"/>
</dbReference>
<dbReference type="RefSeq" id="WP_146395437.1">
    <property type="nucleotide sequence ID" value="NZ_SJPQ01000001.1"/>
</dbReference>
<dbReference type="GO" id="GO:0006353">
    <property type="term" value="P:DNA-templated transcription termination"/>
    <property type="evidence" value="ECO:0007669"/>
    <property type="project" value="UniProtKB-UniRule"/>
</dbReference>
<evidence type="ECO:0000313" key="8">
    <source>
        <dbReference type="EMBL" id="TWT89626.1"/>
    </source>
</evidence>
<organism evidence="8 9">
    <name type="scientific">Pseudobythopirellula maris</name>
    <dbReference type="NCBI Taxonomy" id="2527991"/>
    <lineage>
        <taxon>Bacteria</taxon>
        <taxon>Pseudomonadati</taxon>
        <taxon>Planctomycetota</taxon>
        <taxon>Planctomycetia</taxon>
        <taxon>Pirellulales</taxon>
        <taxon>Lacipirellulaceae</taxon>
        <taxon>Pseudobythopirellula</taxon>
    </lineage>
</organism>
<evidence type="ECO:0000256" key="5">
    <source>
        <dbReference type="ARBA" id="ARBA00023163"/>
    </source>
</evidence>
<gene>
    <name evidence="6" type="primary">nusB</name>
    <name evidence="8" type="ORF">Mal64_00030</name>
</gene>
<keyword evidence="4 6" id="KW-0805">Transcription regulation</keyword>
<dbReference type="HAMAP" id="MF_00073">
    <property type="entry name" value="NusB"/>
    <property type="match status" value="1"/>
</dbReference>
<reference evidence="8 9" key="1">
    <citation type="submission" date="2019-02" db="EMBL/GenBank/DDBJ databases">
        <title>Deep-cultivation of Planctomycetes and their phenomic and genomic characterization uncovers novel biology.</title>
        <authorList>
            <person name="Wiegand S."/>
            <person name="Jogler M."/>
            <person name="Boedeker C."/>
            <person name="Pinto D."/>
            <person name="Vollmers J."/>
            <person name="Rivas-Marin E."/>
            <person name="Kohn T."/>
            <person name="Peeters S.H."/>
            <person name="Heuer A."/>
            <person name="Rast P."/>
            <person name="Oberbeckmann S."/>
            <person name="Bunk B."/>
            <person name="Jeske O."/>
            <person name="Meyerdierks A."/>
            <person name="Storesund J.E."/>
            <person name="Kallscheuer N."/>
            <person name="Luecker S."/>
            <person name="Lage O.M."/>
            <person name="Pohl T."/>
            <person name="Merkel B.J."/>
            <person name="Hornburger P."/>
            <person name="Mueller R.-W."/>
            <person name="Bruemmer F."/>
            <person name="Labrenz M."/>
            <person name="Spormann A.M."/>
            <person name="Op Den Camp H."/>
            <person name="Overmann J."/>
            <person name="Amann R."/>
            <person name="Jetten M.S.M."/>
            <person name="Mascher T."/>
            <person name="Medema M.H."/>
            <person name="Devos D.P."/>
            <person name="Kaster A.-K."/>
            <person name="Ovreas L."/>
            <person name="Rohde M."/>
            <person name="Galperin M.Y."/>
            <person name="Jogler C."/>
        </authorList>
    </citation>
    <scope>NUCLEOTIDE SEQUENCE [LARGE SCALE GENOMIC DNA]</scope>
    <source>
        <strain evidence="8 9">Mal64</strain>
    </source>
</reference>
<keyword evidence="3 6" id="KW-0694">RNA-binding</keyword>
<comment type="caution">
    <text evidence="8">The sequence shown here is derived from an EMBL/GenBank/DDBJ whole genome shotgun (WGS) entry which is preliminary data.</text>
</comment>
<feature type="domain" description="NusB/RsmB/TIM44" evidence="7">
    <location>
        <begin position="6"/>
        <end position="128"/>
    </location>
</feature>
<dbReference type="SUPFAM" id="SSF48013">
    <property type="entry name" value="NusB-like"/>
    <property type="match status" value="1"/>
</dbReference>
<protein>
    <recommendedName>
        <fullName evidence="6">Transcription antitermination protein NusB</fullName>
    </recommendedName>
    <alternativeName>
        <fullName evidence="6">Antitermination factor NusB</fullName>
    </alternativeName>
</protein>
<evidence type="ECO:0000256" key="4">
    <source>
        <dbReference type="ARBA" id="ARBA00023015"/>
    </source>
</evidence>